<dbReference type="Proteomes" id="UP001190700">
    <property type="component" value="Unassembled WGS sequence"/>
</dbReference>
<keyword evidence="1" id="KW-0001">2Fe-2S</keyword>
<evidence type="ECO:0000256" key="3">
    <source>
        <dbReference type="ARBA" id="ARBA00034078"/>
    </source>
</evidence>
<dbReference type="SUPFAM" id="SSF54292">
    <property type="entry name" value="2Fe-2S ferredoxin-like"/>
    <property type="match status" value="1"/>
</dbReference>
<dbReference type="InterPro" id="IPR001041">
    <property type="entry name" value="2Fe-2S_ferredoxin-type"/>
</dbReference>
<dbReference type="InterPro" id="IPR006058">
    <property type="entry name" value="2Fe2S_fd_BS"/>
</dbReference>
<comment type="caution">
    <text evidence="5">The sequence shown here is derived from an EMBL/GenBank/DDBJ whole genome shotgun (WGS) entry which is preliminary data.</text>
</comment>
<name>A0AAE0GND2_9CHLO</name>
<dbReference type="AlphaFoldDB" id="A0AAE0GND2"/>
<keyword evidence="1" id="KW-0408">Iron</keyword>
<feature type="domain" description="2Fe-2S ferredoxin-type" evidence="4">
    <location>
        <begin position="30"/>
        <end position="126"/>
    </location>
</feature>
<dbReference type="PROSITE" id="PS51085">
    <property type="entry name" value="2FE2S_FER_2"/>
    <property type="match status" value="1"/>
</dbReference>
<dbReference type="InterPro" id="IPR036010">
    <property type="entry name" value="2Fe-2S_ferredoxin-like_sf"/>
</dbReference>
<dbReference type="PROSITE" id="PS00197">
    <property type="entry name" value="2FE2S_FER_1"/>
    <property type="match status" value="1"/>
</dbReference>
<dbReference type="Gene3D" id="3.10.20.30">
    <property type="match status" value="1"/>
</dbReference>
<dbReference type="InterPro" id="IPR012675">
    <property type="entry name" value="Beta-grasp_dom_sf"/>
</dbReference>
<comment type="cofactor">
    <cofactor evidence="3">
        <name>[2Fe-2S] cluster</name>
        <dbReference type="ChEBI" id="CHEBI:190135"/>
    </cofactor>
</comment>
<sequence>MGHPGAIQTFRCCTGRERSEAESVQEAKNVVVTFPLEDIYLTACVGDNLLEVAASAGIEIQTGCLSGSCGACEVEVLWRKSLQANKDNCSEGEAPCKTRVVRSCITLVEAPDNRGDHLEVSTLADDDIWGS</sequence>
<dbReference type="CDD" id="cd00207">
    <property type="entry name" value="fer2"/>
    <property type="match status" value="1"/>
</dbReference>
<evidence type="ECO:0000256" key="2">
    <source>
        <dbReference type="ARBA" id="ARBA00023014"/>
    </source>
</evidence>
<evidence type="ECO:0000313" key="6">
    <source>
        <dbReference type="Proteomes" id="UP001190700"/>
    </source>
</evidence>
<reference evidence="5 6" key="1">
    <citation type="journal article" date="2015" name="Genome Biol. Evol.">
        <title>Comparative Genomics of a Bacterivorous Green Alga Reveals Evolutionary Causalities and Consequences of Phago-Mixotrophic Mode of Nutrition.</title>
        <authorList>
            <person name="Burns J.A."/>
            <person name="Paasch A."/>
            <person name="Narechania A."/>
            <person name="Kim E."/>
        </authorList>
    </citation>
    <scope>NUCLEOTIDE SEQUENCE [LARGE SCALE GENOMIC DNA]</scope>
    <source>
        <strain evidence="5 6">PLY_AMNH</strain>
    </source>
</reference>
<gene>
    <name evidence="5" type="ORF">CYMTET_11005</name>
</gene>
<evidence type="ECO:0000256" key="1">
    <source>
        <dbReference type="ARBA" id="ARBA00022714"/>
    </source>
</evidence>
<dbReference type="Pfam" id="PF00111">
    <property type="entry name" value="Fer2"/>
    <property type="match status" value="1"/>
</dbReference>
<proteinExistence type="predicted"/>
<dbReference type="GO" id="GO:0051537">
    <property type="term" value="F:2 iron, 2 sulfur cluster binding"/>
    <property type="evidence" value="ECO:0007669"/>
    <property type="project" value="UniProtKB-KW"/>
</dbReference>
<accession>A0AAE0GND2</accession>
<keyword evidence="2" id="KW-0411">Iron-sulfur</keyword>
<protein>
    <recommendedName>
        <fullName evidence="4">2Fe-2S ferredoxin-type domain-containing protein</fullName>
    </recommendedName>
</protein>
<evidence type="ECO:0000313" key="5">
    <source>
        <dbReference type="EMBL" id="KAK3281187.1"/>
    </source>
</evidence>
<keyword evidence="1" id="KW-0479">Metal-binding</keyword>
<organism evidence="5 6">
    <name type="scientific">Cymbomonas tetramitiformis</name>
    <dbReference type="NCBI Taxonomy" id="36881"/>
    <lineage>
        <taxon>Eukaryota</taxon>
        <taxon>Viridiplantae</taxon>
        <taxon>Chlorophyta</taxon>
        <taxon>Pyramimonadophyceae</taxon>
        <taxon>Pyramimonadales</taxon>
        <taxon>Pyramimonadaceae</taxon>
        <taxon>Cymbomonas</taxon>
    </lineage>
</organism>
<keyword evidence="6" id="KW-1185">Reference proteome</keyword>
<dbReference type="EMBL" id="LGRX02003970">
    <property type="protein sequence ID" value="KAK3281187.1"/>
    <property type="molecule type" value="Genomic_DNA"/>
</dbReference>
<evidence type="ECO:0000259" key="4">
    <source>
        <dbReference type="PROSITE" id="PS51085"/>
    </source>
</evidence>